<name>A0A0F0ZS69_9ENTR</name>
<evidence type="ECO:0000313" key="2">
    <source>
        <dbReference type="Proteomes" id="UP000033352"/>
    </source>
</evidence>
<gene>
    <name evidence="1" type="ORF">SS37_25405</name>
</gene>
<evidence type="ECO:0000313" key="1">
    <source>
        <dbReference type="EMBL" id="KJN12348.1"/>
    </source>
</evidence>
<dbReference type="Proteomes" id="UP000033352">
    <property type="component" value="Unassembled WGS sequence"/>
</dbReference>
<accession>A0A0F0ZS69</accession>
<dbReference type="OrthoDB" id="7026607at2"/>
<protein>
    <submittedName>
        <fullName evidence="1">Uncharacterized protein</fullName>
    </submittedName>
</protein>
<proteinExistence type="predicted"/>
<sequence length="199" mass="23120">MKRGVIAPPAIFVKKGNGFQSDHYLGAREINYYCLYWDKIIIPESSGIIHYGVPIEERLIKLGVLERPQAEYGYDSESFVDDLTQAQVNLLNERNLADKDVIWLLHQIGHDLTLKDNGSAKSARFELLNALPVPDYRTHPEQILEFKHKHYDEFGYLHNYIDELHKDVAYCPDEPVYQKESFKRLSKVIDDIDTISKLR</sequence>
<organism evidence="1 2">
    <name type="scientific">Enterobacter sichuanensis</name>
    <dbReference type="NCBI Taxonomy" id="2071710"/>
    <lineage>
        <taxon>Bacteria</taxon>
        <taxon>Pseudomonadati</taxon>
        <taxon>Pseudomonadota</taxon>
        <taxon>Gammaproteobacteria</taxon>
        <taxon>Enterobacterales</taxon>
        <taxon>Enterobacteriaceae</taxon>
        <taxon>Enterobacter</taxon>
        <taxon>Enterobacter cloacae complex</taxon>
    </lineage>
</organism>
<reference evidence="1 2" key="1">
    <citation type="submission" date="2015-03" db="EMBL/GenBank/DDBJ databases">
        <authorList>
            <person name="McCorrison J."/>
            <person name="Sanka R."/>
            <person name="Adams M."/>
            <person name="Brinkac L."/>
            <person name="Nierman W."/>
            <person name="Sutton G."/>
            <person name="Nelson K."/>
            <person name="Kiedrowski L."/>
            <person name="Guerrero D."/>
            <person name="Bonomo R."/>
        </authorList>
    </citation>
    <scope>NUCLEOTIDE SEQUENCE [LARGE SCALE GENOMIC DNA]</scope>
    <source>
        <strain evidence="1 2">35699</strain>
    </source>
</reference>
<dbReference type="PATRIC" id="fig|1619248.3.peg.788"/>
<dbReference type="RefSeq" id="WP_045286997.1">
    <property type="nucleotide sequence ID" value="NZ_JZYX01000140.1"/>
</dbReference>
<dbReference type="EMBL" id="JZYX01000140">
    <property type="protein sequence ID" value="KJN12348.1"/>
    <property type="molecule type" value="Genomic_DNA"/>
</dbReference>
<comment type="caution">
    <text evidence="1">The sequence shown here is derived from an EMBL/GenBank/DDBJ whole genome shotgun (WGS) entry which is preliminary data.</text>
</comment>
<dbReference type="AlphaFoldDB" id="A0A0F0ZS69"/>